<accession>A0A420ALG3</accession>
<reference evidence="1 2" key="1">
    <citation type="submission" date="2018-09" db="EMBL/GenBank/DDBJ databases">
        <title>Genomic Encyclopedia of Type Strains, Phase III (KMG-III): the genomes of soil and plant-associated and newly described type strains.</title>
        <authorList>
            <person name="Whitman W."/>
        </authorList>
    </citation>
    <scope>NUCLEOTIDE SEQUENCE [LARGE SCALE GENOMIC DNA]</scope>
    <source>
        <strain evidence="1 2">CECT 7938</strain>
    </source>
</reference>
<comment type="caution">
    <text evidence="1">The sequence shown here is derived from an EMBL/GenBank/DDBJ whole genome shotgun (WGS) entry which is preliminary data.</text>
</comment>
<dbReference type="AlphaFoldDB" id="A0A420ALG3"/>
<keyword evidence="1" id="KW-0378">Hydrolase</keyword>
<dbReference type="SUPFAM" id="SSF49464">
    <property type="entry name" value="Carboxypeptidase regulatory domain-like"/>
    <property type="match status" value="1"/>
</dbReference>
<dbReference type="Pfam" id="PF13620">
    <property type="entry name" value="CarboxypepD_reg"/>
    <property type="match status" value="1"/>
</dbReference>
<name>A0A420ALG3_SPHD1</name>
<dbReference type="SUPFAM" id="SSF56935">
    <property type="entry name" value="Porins"/>
    <property type="match status" value="1"/>
</dbReference>
<gene>
    <name evidence="1" type="ORF">DFQ12_4355</name>
</gene>
<evidence type="ECO:0000313" key="2">
    <source>
        <dbReference type="Proteomes" id="UP000286246"/>
    </source>
</evidence>
<dbReference type="GO" id="GO:0004180">
    <property type="term" value="F:carboxypeptidase activity"/>
    <property type="evidence" value="ECO:0007669"/>
    <property type="project" value="UniProtKB-KW"/>
</dbReference>
<keyword evidence="2" id="KW-1185">Reference proteome</keyword>
<dbReference type="Proteomes" id="UP000286246">
    <property type="component" value="Unassembled WGS sequence"/>
</dbReference>
<keyword evidence="1" id="KW-0121">Carboxypeptidase</keyword>
<dbReference type="EMBL" id="RAPY01000005">
    <property type="protein sequence ID" value="RKE45283.1"/>
    <property type="molecule type" value="Genomic_DNA"/>
</dbReference>
<dbReference type="Gene3D" id="2.60.40.1120">
    <property type="entry name" value="Carboxypeptidase-like, regulatory domain"/>
    <property type="match status" value="1"/>
</dbReference>
<dbReference type="InterPro" id="IPR008969">
    <property type="entry name" value="CarboxyPept-like_regulatory"/>
</dbReference>
<proteinExistence type="predicted"/>
<organism evidence="1 2">
    <name type="scientific">Sphingobacterium detergens</name>
    <dbReference type="NCBI Taxonomy" id="1145106"/>
    <lineage>
        <taxon>Bacteria</taxon>
        <taxon>Pseudomonadati</taxon>
        <taxon>Bacteroidota</taxon>
        <taxon>Sphingobacteriia</taxon>
        <taxon>Sphingobacteriales</taxon>
        <taxon>Sphingobacteriaceae</taxon>
        <taxon>Sphingobacterium</taxon>
    </lineage>
</organism>
<keyword evidence="1" id="KW-0645">Protease</keyword>
<sequence length="938" mass="108000">MTKVYFQTLSLSLLLILLNINGFAQTKIEGIAIDTAHNNILRSATVSVYEKGNKTVDKVTLTDTYGKFRINDLGINKTYLLELSHQGFKKAIREFTLKKDESKNLGKIHMDFLENELEEVEVLPPVRMNGDTLEFNADAFKLDSNAVVEDLLRKLPGIVVWGDGSLTYNGKEIPNVLVNGKEFFGSSKAIVLQNLAKDAVQKLQIYDKRDEKERKENPLDAALEMNVTLKKGKEKMYFGSLSYGSGTSKRYQQHSNLNLSTGKSQYTLAYSGNNSNKDLQSTDQLLKNTSFKGVGINADFDSDFLSTGINNQHVLSGRYQYDIVGTNQVNRKHLFTSSVLSRWDNIINKDHSTTAFLSNENAIDNQRTNDSESQNKRENLLAALKYTNTGGKVGNRFANLSADADFERSSNQENSVILNEYNYTNEHAQNTIRNNGDYRKNRLSYSTNIDLYDVNSSPNMIIHDKKGKSLGELLTYKLKWDGSASETQQFNEMHSSYTNADNQELNRQDHRTYDKSLKEFSQNIDLSIRYLDWTLTHKLNFHHTTTNDNVINLVADQPQTNLDLTHQSKFNQLQYEPNLEKSFRIKSHYLQGRSSSSTNLTLGVGLRLYKSENHSSLDYRNLAQTFNTFLPQLRLSRYYNKNSQYYTNSYLQLNYDEEYPSLDQLRPIYDNSNVAYRFFGATELKKTQRTKATFGTSFNEQRQNGYSGNISLSYTLYRRGLSDSILFNEAQQQRYLIQIAAPMSLFGINGYLNKNYPLNKTQALNFQFDFSLSWGNKFQYVDAIKQEMHTNSQNLSLKSYYTILDRYQIGWINSWNRYARHNKLSEKNNDYVSNYWSSGLSMSYSLSKRWQINSNSTSRLSSSSNFKDHALIWNVNTTYRLLPGNNLELKLSAYDLLKENKGLYINNGLTEFTQGYRNNLTQYFMLSLTYFPRKFGFK</sequence>
<dbReference type="OrthoDB" id="1086219at2"/>
<evidence type="ECO:0000313" key="1">
    <source>
        <dbReference type="EMBL" id="RKE45283.1"/>
    </source>
</evidence>
<dbReference type="RefSeq" id="WP_120261039.1">
    <property type="nucleotide sequence ID" value="NZ_RAPY01000005.1"/>
</dbReference>
<protein>
    <submittedName>
        <fullName evidence="1">Carboxypeptidase family protein</fullName>
    </submittedName>
</protein>